<dbReference type="Proteomes" id="UP001333110">
    <property type="component" value="Unassembled WGS sequence"/>
</dbReference>
<evidence type="ECO:0000313" key="1">
    <source>
        <dbReference type="EMBL" id="KAK4830160.1"/>
    </source>
</evidence>
<organism evidence="1 2">
    <name type="scientific">Mycteria americana</name>
    <name type="common">Wood stork</name>
    <dbReference type="NCBI Taxonomy" id="33587"/>
    <lineage>
        <taxon>Eukaryota</taxon>
        <taxon>Metazoa</taxon>
        <taxon>Chordata</taxon>
        <taxon>Craniata</taxon>
        <taxon>Vertebrata</taxon>
        <taxon>Euteleostomi</taxon>
        <taxon>Archelosauria</taxon>
        <taxon>Archosauria</taxon>
        <taxon>Dinosauria</taxon>
        <taxon>Saurischia</taxon>
        <taxon>Theropoda</taxon>
        <taxon>Coelurosauria</taxon>
        <taxon>Aves</taxon>
        <taxon>Neognathae</taxon>
        <taxon>Neoaves</taxon>
        <taxon>Aequornithes</taxon>
        <taxon>Ciconiiformes</taxon>
        <taxon>Ciconiidae</taxon>
        <taxon>Mycteria</taxon>
    </lineage>
</organism>
<sequence>MKVVDTSTEHLNDMTEGLELNDMIEGLELTKRLLTQPGVECILHPLVLSCGSRTIGKGEHLSQSDMHKSIRQDVIHRMGLSEVANVTASVFPIIFERSCPWKGYGEHFQAHKGQEGDSEQPAQIYQGRSCLTHLVFFYDEMIGSADNGRTAGVDFRKTFDTVSYSILTAKSIALFSAFINDLNDRTECTLSKFMDDTKLGRAVDKLESRATIWKENNKLEKRADKNHKLQRSWEEALEMQDMRAERRNVPLPVSCLAVGAIVKIRYSHVHSMYSRPASVPPETFGSSKQG</sequence>
<keyword evidence="2" id="KW-1185">Reference proteome</keyword>
<comment type="caution">
    <text evidence="1">The sequence shown here is derived from an EMBL/GenBank/DDBJ whole genome shotgun (WGS) entry which is preliminary data.</text>
</comment>
<dbReference type="AlphaFoldDB" id="A0AAN7NQE9"/>
<accession>A0AAN7NQE9</accession>
<protein>
    <submittedName>
        <fullName evidence="1">Uncharacterized protein</fullName>
    </submittedName>
</protein>
<evidence type="ECO:0000313" key="2">
    <source>
        <dbReference type="Proteomes" id="UP001333110"/>
    </source>
</evidence>
<gene>
    <name evidence="1" type="ORF">QYF61_008671</name>
</gene>
<name>A0AAN7NQE9_MYCAM</name>
<dbReference type="EMBL" id="JAUNZN010000001">
    <property type="protein sequence ID" value="KAK4830160.1"/>
    <property type="molecule type" value="Genomic_DNA"/>
</dbReference>
<reference evidence="1 2" key="1">
    <citation type="journal article" date="2023" name="J. Hered.">
        <title>Chromosome-level genome of the wood stork (Mycteria americana) provides insight into avian chromosome evolution.</title>
        <authorList>
            <person name="Flamio R. Jr."/>
            <person name="Ramstad K.M."/>
        </authorList>
    </citation>
    <scope>NUCLEOTIDE SEQUENCE [LARGE SCALE GENOMIC DNA]</scope>
    <source>
        <strain evidence="1">JAX WOST 10</strain>
    </source>
</reference>
<proteinExistence type="predicted"/>